<evidence type="ECO:0000256" key="2">
    <source>
        <dbReference type="SAM" id="SignalP"/>
    </source>
</evidence>
<feature type="chain" id="PRO_5007565545" description="Secreted protein" evidence="2">
    <location>
        <begin position="20"/>
        <end position="393"/>
    </location>
</feature>
<feature type="region of interest" description="Disordered" evidence="1">
    <location>
        <begin position="35"/>
        <end position="57"/>
    </location>
</feature>
<feature type="compositionally biased region" description="Acidic residues" evidence="1">
    <location>
        <begin position="43"/>
        <end position="55"/>
    </location>
</feature>
<comment type="caution">
    <text evidence="3">The sequence shown here is derived from an EMBL/GenBank/DDBJ whole genome shotgun (WGS) entry which is preliminary data.</text>
</comment>
<accession>A0A150P4F9</accession>
<dbReference type="AlphaFoldDB" id="A0A150P4F9"/>
<organism evidence="3 4">
    <name type="scientific">Sorangium cellulosum</name>
    <name type="common">Polyangium cellulosum</name>
    <dbReference type="NCBI Taxonomy" id="56"/>
    <lineage>
        <taxon>Bacteria</taxon>
        <taxon>Pseudomonadati</taxon>
        <taxon>Myxococcota</taxon>
        <taxon>Polyangia</taxon>
        <taxon>Polyangiales</taxon>
        <taxon>Polyangiaceae</taxon>
        <taxon>Sorangium</taxon>
    </lineage>
</organism>
<keyword evidence="2" id="KW-0732">Signal</keyword>
<feature type="signal peptide" evidence="2">
    <location>
        <begin position="1"/>
        <end position="19"/>
    </location>
</feature>
<protein>
    <recommendedName>
        <fullName evidence="5">Secreted protein</fullName>
    </recommendedName>
</protein>
<sequence length="393" mass="40606">MRRMKGLLSLMLLAPLAIAPWMGCHAIAGIEDRTYVDPGQQEPDPDPDPDPDPEPTEVSAQCAAYCAAVMESCTGEHQAYATVATCHGVCALLEAGDPLEPVGNTVACRAHQAELAGRTGEVAVHCPPAGPGGAGVCGSDCEAYCALRAGACTAELTTQERCVAMCAGLTDAGSFDIIEDHDGDTLQCRLVHVSSATVDPDEHCKHSSLMPMEPCVEPQGSAPDCKGFCQVVMTSCSGDLAVYESMDQCLAVCAELPPGAVEDRTENTVGCRKYHAYSAMLAPTTHCPHAGPGGDGHCGSADEPETGLTGNCESYCMLLDAACGHILGESYPDPASCESECTLLPGAARDSGYSVATAEEGDALACRLLYLGRALEMGDPEACLAAIGDGPCL</sequence>
<proteinExistence type="predicted"/>
<evidence type="ECO:0008006" key="5">
    <source>
        <dbReference type="Google" id="ProtNLM"/>
    </source>
</evidence>
<name>A0A150P4F9_SORCE</name>
<evidence type="ECO:0000313" key="4">
    <source>
        <dbReference type="Proteomes" id="UP000075420"/>
    </source>
</evidence>
<gene>
    <name evidence="3" type="ORF">BE08_19635</name>
</gene>
<evidence type="ECO:0000313" key="3">
    <source>
        <dbReference type="EMBL" id="KYF50537.1"/>
    </source>
</evidence>
<dbReference type="EMBL" id="JELY01003160">
    <property type="protein sequence ID" value="KYF50537.1"/>
    <property type="molecule type" value="Genomic_DNA"/>
</dbReference>
<reference evidence="3 4" key="1">
    <citation type="submission" date="2014-02" db="EMBL/GenBank/DDBJ databases">
        <title>The small core and large imbalanced accessory genome model reveals a collaborative survival strategy of Sorangium cellulosum strains in nature.</title>
        <authorList>
            <person name="Han K."/>
            <person name="Peng R."/>
            <person name="Blom J."/>
            <person name="Li Y.-Z."/>
        </authorList>
    </citation>
    <scope>NUCLEOTIDE SEQUENCE [LARGE SCALE GENOMIC DNA]</scope>
    <source>
        <strain evidence="3 4">So0157-25</strain>
    </source>
</reference>
<evidence type="ECO:0000256" key="1">
    <source>
        <dbReference type="SAM" id="MobiDB-lite"/>
    </source>
</evidence>
<dbReference type="Proteomes" id="UP000075420">
    <property type="component" value="Unassembled WGS sequence"/>
</dbReference>